<name>A0A8H7W9T3_9HELO</name>
<dbReference type="Gene3D" id="2.60.40.150">
    <property type="entry name" value="C2 domain"/>
    <property type="match status" value="2"/>
</dbReference>
<keyword evidence="2" id="KW-0813">Transport</keyword>
<dbReference type="OrthoDB" id="1029639at2759"/>
<evidence type="ECO:0000256" key="8">
    <source>
        <dbReference type="ARBA" id="ARBA00023055"/>
    </source>
</evidence>
<dbReference type="GO" id="GO:0012505">
    <property type="term" value="C:endomembrane system"/>
    <property type="evidence" value="ECO:0007669"/>
    <property type="project" value="UniProtKB-ARBA"/>
</dbReference>
<dbReference type="InterPro" id="IPR051634">
    <property type="entry name" value="Extended_Synaptotagmin"/>
</dbReference>
<proteinExistence type="predicted"/>
<dbReference type="GO" id="GO:0008289">
    <property type="term" value="F:lipid binding"/>
    <property type="evidence" value="ECO:0007669"/>
    <property type="project" value="UniProtKB-KW"/>
</dbReference>
<dbReference type="InterPro" id="IPR035892">
    <property type="entry name" value="C2_domain_sf"/>
</dbReference>
<evidence type="ECO:0000256" key="2">
    <source>
        <dbReference type="ARBA" id="ARBA00022448"/>
    </source>
</evidence>
<evidence type="ECO:0000259" key="11">
    <source>
        <dbReference type="PROSITE" id="PS50004"/>
    </source>
</evidence>
<evidence type="ECO:0000256" key="3">
    <source>
        <dbReference type="ARBA" id="ARBA00022692"/>
    </source>
</evidence>
<dbReference type="GO" id="GO:0005737">
    <property type="term" value="C:cytoplasm"/>
    <property type="evidence" value="ECO:0007669"/>
    <property type="project" value="UniProtKB-ARBA"/>
</dbReference>
<evidence type="ECO:0000256" key="10">
    <source>
        <dbReference type="ARBA" id="ARBA00023136"/>
    </source>
</evidence>
<organism evidence="13 14">
    <name type="scientific">Cadophora malorum</name>
    <dbReference type="NCBI Taxonomy" id="108018"/>
    <lineage>
        <taxon>Eukaryota</taxon>
        <taxon>Fungi</taxon>
        <taxon>Dikarya</taxon>
        <taxon>Ascomycota</taxon>
        <taxon>Pezizomycotina</taxon>
        <taxon>Leotiomycetes</taxon>
        <taxon>Helotiales</taxon>
        <taxon>Ploettnerulaceae</taxon>
        <taxon>Cadophora</taxon>
    </lineage>
</organism>
<comment type="caution">
    <text evidence="13">The sequence shown here is derived from an EMBL/GenBank/DDBJ whole genome shotgun (WGS) entry which is preliminary data.</text>
</comment>
<keyword evidence="5" id="KW-0677">Repeat</keyword>
<dbReference type="PANTHER" id="PTHR45761:SF1">
    <property type="entry name" value="EXTENDED SYNAPTOTAGMIN-LIKE PROTEIN 2, ISOFORM C"/>
    <property type="match status" value="1"/>
</dbReference>
<gene>
    <name evidence="13" type="ORF">IFR04_008754</name>
</gene>
<keyword evidence="8" id="KW-0445">Lipid transport</keyword>
<evidence type="ECO:0000259" key="12">
    <source>
        <dbReference type="PROSITE" id="PS51847"/>
    </source>
</evidence>
<dbReference type="SMART" id="SM00239">
    <property type="entry name" value="C2"/>
    <property type="match status" value="2"/>
</dbReference>
<dbReference type="Pfam" id="PF17047">
    <property type="entry name" value="SMP_LBD"/>
    <property type="match status" value="1"/>
</dbReference>
<dbReference type="Proteomes" id="UP000664132">
    <property type="component" value="Unassembled WGS sequence"/>
</dbReference>
<evidence type="ECO:0000256" key="5">
    <source>
        <dbReference type="ARBA" id="ARBA00022737"/>
    </source>
</evidence>
<dbReference type="GO" id="GO:0006869">
    <property type="term" value="P:lipid transport"/>
    <property type="evidence" value="ECO:0007669"/>
    <property type="project" value="UniProtKB-KW"/>
</dbReference>
<dbReference type="EMBL" id="JAFJYH010000137">
    <property type="protein sequence ID" value="KAG4418093.1"/>
    <property type="molecule type" value="Genomic_DNA"/>
</dbReference>
<keyword evidence="6" id="KW-0106">Calcium</keyword>
<keyword evidence="9" id="KW-0446">Lipid-binding</keyword>
<dbReference type="GO" id="GO:0046872">
    <property type="term" value="F:metal ion binding"/>
    <property type="evidence" value="ECO:0007669"/>
    <property type="project" value="UniProtKB-KW"/>
</dbReference>
<evidence type="ECO:0000256" key="1">
    <source>
        <dbReference type="ARBA" id="ARBA00004370"/>
    </source>
</evidence>
<dbReference type="PANTHER" id="PTHR45761">
    <property type="entry name" value="EXTENDED SYNAPTOTAGMIN-LIKE PROTEIN 2, ISOFORM C"/>
    <property type="match status" value="1"/>
</dbReference>
<dbReference type="CDD" id="cd00030">
    <property type="entry name" value="C2"/>
    <property type="match status" value="2"/>
</dbReference>
<evidence type="ECO:0008006" key="15">
    <source>
        <dbReference type="Google" id="ProtNLM"/>
    </source>
</evidence>
<dbReference type="CDD" id="cd21670">
    <property type="entry name" value="SMP_ESyt"/>
    <property type="match status" value="1"/>
</dbReference>
<accession>A0A8H7W9T3</accession>
<comment type="subcellular location">
    <subcellularLocation>
        <location evidence="1">Membrane</location>
    </subcellularLocation>
</comment>
<evidence type="ECO:0000256" key="7">
    <source>
        <dbReference type="ARBA" id="ARBA00022989"/>
    </source>
</evidence>
<keyword evidence="14" id="KW-1185">Reference proteome</keyword>
<protein>
    <recommendedName>
        <fullName evidence="15">C2 domain-containing protein</fullName>
    </recommendedName>
</protein>
<evidence type="ECO:0000256" key="4">
    <source>
        <dbReference type="ARBA" id="ARBA00022723"/>
    </source>
</evidence>
<evidence type="ECO:0000256" key="9">
    <source>
        <dbReference type="ARBA" id="ARBA00023121"/>
    </source>
</evidence>
<dbReference type="Pfam" id="PF00168">
    <property type="entry name" value="C2"/>
    <property type="match status" value="2"/>
</dbReference>
<dbReference type="GO" id="GO:0016020">
    <property type="term" value="C:membrane"/>
    <property type="evidence" value="ECO:0007669"/>
    <property type="project" value="UniProtKB-SubCell"/>
</dbReference>
<evidence type="ECO:0000256" key="6">
    <source>
        <dbReference type="ARBA" id="ARBA00022837"/>
    </source>
</evidence>
<feature type="domain" description="SMP-LTD" evidence="12">
    <location>
        <begin position="13"/>
        <end position="190"/>
    </location>
</feature>
<dbReference type="InterPro" id="IPR031468">
    <property type="entry name" value="SMP_LBD"/>
</dbReference>
<evidence type="ECO:0000313" key="14">
    <source>
        <dbReference type="Proteomes" id="UP000664132"/>
    </source>
</evidence>
<dbReference type="InterPro" id="IPR000008">
    <property type="entry name" value="C2_dom"/>
</dbReference>
<keyword evidence="7" id="KW-1133">Transmembrane helix</keyword>
<keyword evidence="10" id="KW-0472">Membrane</keyword>
<dbReference type="PROSITE" id="PS50004">
    <property type="entry name" value="C2"/>
    <property type="match status" value="1"/>
</dbReference>
<evidence type="ECO:0000313" key="13">
    <source>
        <dbReference type="EMBL" id="KAG4418093.1"/>
    </source>
</evidence>
<keyword evidence="3" id="KW-0812">Transmembrane</keyword>
<keyword evidence="4" id="KW-0479">Metal-binding</keyword>
<reference evidence="13" key="1">
    <citation type="submission" date="2021-02" db="EMBL/GenBank/DDBJ databases">
        <title>Genome sequence Cadophora malorum strain M34.</title>
        <authorList>
            <person name="Stefanovic E."/>
            <person name="Vu D."/>
            <person name="Scully C."/>
            <person name="Dijksterhuis J."/>
            <person name="Roader J."/>
            <person name="Houbraken J."/>
        </authorList>
    </citation>
    <scope>NUCLEOTIDE SEQUENCE</scope>
    <source>
        <strain evidence="13">M34</strain>
    </source>
</reference>
<dbReference type="AlphaFoldDB" id="A0A8H7W9T3"/>
<dbReference type="SUPFAM" id="SSF49562">
    <property type="entry name" value="C2 domain (Calcium/lipid-binding domain, CaLB)"/>
    <property type="match status" value="2"/>
</dbReference>
<sequence>MASLIEKLTAEEGGESVKFLNDIVAQLWPHINVAGSKMLKDIVEPMFASMLPGPLSSLHFTKIDLGHVPLSLSNVLATKTETESIKLDMNVDWAGKCDIQLDGNMIPTLGVKGVALHGRLSILLGPTFDIIPLIGAAQIAFVNPPVLKLDFTGAANVADSDMIDGAVRKVIINIINSILTLPNRLLIKLDASNDYFKTQLFPIGVIRITAEKATGFAEDKKGAAQKLFSKLTRASPDTYVNISVGAEEAWRTTTKDNTTNPSWNETHDFVVTDLNQCITFDLMDHDVNSDDEIGLAVTTVREILAAGGKQELSMLHKDNPIEGKLSVSCKFFHFAAEGNSLSASDHSNDGLMCGVATVLVAGVFDIPGNRKELNPSVVVSWGEKHRFQTAAKTDAPGTDISNPAFDQAFRIPITADMLGSGAQNFRIALMNKQDEIGAIDIPLSDVQQAPDMILQNKFDVGSGATVRASICLRGIVAASMEESTLPQRQK</sequence>
<dbReference type="PROSITE" id="PS51847">
    <property type="entry name" value="SMP"/>
    <property type="match status" value="1"/>
</dbReference>
<feature type="domain" description="C2" evidence="11">
    <location>
        <begin position="181"/>
        <end position="314"/>
    </location>
</feature>
<dbReference type="InterPro" id="IPR039010">
    <property type="entry name" value="Synaptotagmin_SMP"/>
</dbReference>